<dbReference type="EMBL" id="QTSX02000726">
    <property type="protein sequence ID" value="KAJ9086266.1"/>
    <property type="molecule type" value="Genomic_DNA"/>
</dbReference>
<proteinExistence type="predicted"/>
<evidence type="ECO:0000313" key="1">
    <source>
        <dbReference type="EMBL" id="KAJ9086266.1"/>
    </source>
</evidence>
<reference evidence="1" key="1">
    <citation type="submission" date="2022-04" db="EMBL/GenBank/DDBJ databases">
        <title>Genome of the entomopathogenic fungus Entomophthora muscae.</title>
        <authorList>
            <person name="Elya C."/>
            <person name="Lovett B.R."/>
            <person name="Lee E."/>
            <person name="Macias A.M."/>
            <person name="Hajek A.E."/>
            <person name="De Bivort B.L."/>
            <person name="Kasson M.T."/>
            <person name="De Fine Licht H.H."/>
            <person name="Stajich J.E."/>
        </authorList>
    </citation>
    <scope>NUCLEOTIDE SEQUENCE</scope>
    <source>
        <strain evidence="1">Berkeley</strain>
    </source>
</reference>
<evidence type="ECO:0000313" key="2">
    <source>
        <dbReference type="Proteomes" id="UP001165960"/>
    </source>
</evidence>
<accession>A0ACC2UHZ4</accession>
<dbReference type="Proteomes" id="UP001165960">
    <property type="component" value="Unassembled WGS sequence"/>
</dbReference>
<organism evidence="1 2">
    <name type="scientific">Entomophthora muscae</name>
    <dbReference type="NCBI Taxonomy" id="34485"/>
    <lineage>
        <taxon>Eukaryota</taxon>
        <taxon>Fungi</taxon>
        <taxon>Fungi incertae sedis</taxon>
        <taxon>Zoopagomycota</taxon>
        <taxon>Entomophthoromycotina</taxon>
        <taxon>Entomophthoromycetes</taxon>
        <taxon>Entomophthorales</taxon>
        <taxon>Entomophthoraceae</taxon>
        <taxon>Entomophthora</taxon>
    </lineage>
</organism>
<sequence>MAHRNLIPQFKSNIVQADQVNYQAAILPSQNSHEASLAASLAHISNMQSQQAQLQANRAAANGMRGATGPQRIAPQPSFLAYQNPNVLNQSFAASVTQASNFNFHTDAIFSNMGQDTSLNNKKVLLPKKATLINRRPQSEDKVSEKDASILAGKVRALRTAQSEMAKVERAQTEELLINAKDPSLERAARKNIRLRRAAEKAEMRAQMEAIQQNRYRPVYYYQPSVQFTSTDPTAEATTFNGRFRKIVPKDPSSFPQQL</sequence>
<name>A0ACC2UHZ4_9FUNG</name>
<keyword evidence="2" id="KW-1185">Reference proteome</keyword>
<comment type="caution">
    <text evidence="1">The sequence shown here is derived from an EMBL/GenBank/DDBJ whole genome shotgun (WGS) entry which is preliminary data.</text>
</comment>
<gene>
    <name evidence="1" type="ORF">DSO57_1005830</name>
</gene>
<protein>
    <submittedName>
        <fullName evidence="1">Uncharacterized protein</fullName>
    </submittedName>
</protein>